<comment type="cofactor">
    <cofactor evidence="1 5">
        <name>FAD</name>
        <dbReference type="ChEBI" id="CHEBI:57692"/>
    </cofactor>
</comment>
<protein>
    <submittedName>
        <fullName evidence="7">GMC family oxidoreductase N-terminal domain-containing protein</fullName>
    </submittedName>
</protein>
<dbReference type="Pfam" id="PF05199">
    <property type="entry name" value="GMC_oxred_C"/>
    <property type="match status" value="1"/>
</dbReference>
<accession>A0ABD4XE72</accession>
<organism evidence="7 8">
    <name type="scientific">Phaeobacter gallaeciensis</name>
    <dbReference type="NCBI Taxonomy" id="60890"/>
    <lineage>
        <taxon>Bacteria</taxon>
        <taxon>Pseudomonadati</taxon>
        <taxon>Pseudomonadota</taxon>
        <taxon>Alphaproteobacteria</taxon>
        <taxon>Rhodobacterales</taxon>
        <taxon>Roseobacteraceae</taxon>
        <taxon>Phaeobacter</taxon>
    </lineage>
</organism>
<dbReference type="InterPro" id="IPR012132">
    <property type="entry name" value="GMC_OxRdtase"/>
</dbReference>
<dbReference type="PIRSF" id="PIRSF000137">
    <property type="entry name" value="Alcohol_oxidase"/>
    <property type="match status" value="1"/>
</dbReference>
<dbReference type="Gene3D" id="3.50.50.60">
    <property type="entry name" value="FAD/NAD(P)-binding domain"/>
    <property type="match status" value="1"/>
</dbReference>
<dbReference type="InterPro" id="IPR007867">
    <property type="entry name" value="GMC_OxRtase_C"/>
</dbReference>
<comment type="similarity">
    <text evidence="2">Belongs to the GMC oxidoreductase family.</text>
</comment>
<feature type="binding site" evidence="5">
    <location>
        <begin position="93"/>
        <end position="96"/>
    </location>
    <ligand>
        <name>FAD</name>
        <dbReference type="ChEBI" id="CHEBI:57692"/>
    </ligand>
</feature>
<dbReference type="AlphaFoldDB" id="A0ABD4XE72"/>
<dbReference type="PANTHER" id="PTHR11552">
    <property type="entry name" value="GLUCOSE-METHANOL-CHOLINE GMC OXIDOREDUCTASE"/>
    <property type="match status" value="1"/>
</dbReference>
<evidence type="ECO:0000256" key="1">
    <source>
        <dbReference type="ARBA" id="ARBA00001974"/>
    </source>
</evidence>
<dbReference type="InterPro" id="IPR000172">
    <property type="entry name" value="GMC_OxRdtase_N"/>
</dbReference>
<evidence type="ECO:0000313" key="7">
    <source>
        <dbReference type="EMBL" id="MDE4167691.1"/>
    </source>
</evidence>
<dbReference type="SUPFAM" id="SSF51905">
    <property type="entry name" value="FAD/NAD(P)-binding domain"/>
    <property type="match status" value="1"/>
</dbReference>
<dbReference type="RefSeq" id="WP_274838454.1">
    <property type="nucleotide sequence ID" value="NZ_JARCJE010000009.1"/>
</dbReference>
<dbReference type="InterPro" id="IPR036188">
    <property type="entry name" value="FAD/NAD-bd_sf"/>
</dbReference>
<name>A0ABD4XE72_9RHOB</name>
<evidence type="ECO:0000313" key="8">
    <source>
        <dbReference type="Proteomes" id="UP001218364"/>
    </source>
</evidence>
<keyword evidence="4 5" id="KW-0274">FAD</keyword>
<reference evidence="7 8" key="1">
    <citation type="submission" date="2023-02" db="EMBL/GenBank/DDBJ databases">
        <title>Population genomics of bacteria associated with diatom.</title>
        <authorList>
            <person name="Xie J."/>
            <person name="Wang H."/>
        </authorList>
    </citation>
    <scope>NUCLEOTIDE SEQUENCE [LARGE SCALE GENOMIC DNA]</scope>
    <source>
        <strain evidence="7 8">PT47_8</strain>
    </source>
</reference>
<feature type="binding site" evidence="5">
    <location>
        <position position="220"/>
    </location>
    <ligand>
        <name>FAD</name>
        <dbReference type="ChEBI" id="CHEBI:57692"/>
    </ligand>
</feature>
<feature type="domain" description="Glucose-methanol-choline oxidoreductase N-terminal" evidence="6">
    <location>
        <begin position="255"/>
        <end position="269"/>
    </location>
</feature>
<sequence length="538" mass="57959">MSAATYDYIVVGAGAAGSVLAARLSEDRAVRVLLLEAGGGDADPFLRLPGLGFAAGTFARYNWNFETQPIPELQNRRMSLLQGRVMGGSSSMNGMVYSRGHSSEYDAWAEMGCEGWAFEDLRPYFLKSEANDRGSSEWHGADGPLQLRRSQPDLPICDAFLDAAQAAGMPVVDDLNANHPYGLGWYDVNIDKGLRLSAARAFLWPARKRGNLTIMRNAQVTRVLVENGRAAGVELRRKGQVQRIPAAREVILCGGAIMSPAMLLHSGIGPSDELAALGIPVQVDAPNVGRNLQNHPCYRPQWACSAPVTARNHVSLLGFLRAGLSYLFARKGPLAESFASVGGFFRSDPSMNLADMQVVFLSALPPSGGQRLWDLLPKQQGFGLTIYQGTPHSRGKVTLGSSDPLQNPVVDAGYFSDPRDIHILAEGVERMREVMCQPQIAKFISHEIAPGPDVKTHDQLVEAIRAGAGTSYHQCGTCAIGPADDSVLDLRLRVRGVTGLRVADNSIMPRLPNAALHAPAIMIGERAASMILEDAKGD</sequence>
<dbReference type="PROSITE" id="PS00624">
    <property type="entry name" value="GMC_OXRED_2"/>
    <property type="match status" value="1"/>
</dbReference>
<dbReference type="EMBL" id="JARCJK010000012">
    <property type="protein sequence ID" value="MDE4167691.1"/>
    <property type="molecule type" value="Genomic_DNA"/>
</dbReference>
<dbReference type="Gene3D" id="3.30.560.10">
    <property type="entry name" value="Glucose Oxidase, domain 3"/>
    <property type="match status" value="1"/>
</dbReference>
<proteinExistence type="inferred from homology"/>
<feature type="binding site" evidence="5">
    <location>
        <position position="85"/>
    </location>
    <ligand>
        <name>FAD</name>
        <dbReference type="ChEBI" id="CHEBI:57692"/>
    </ligand>
</feature>
<evidence type="ECO:0000256" key="3">
    <source>
        <dbReference type="ARBA" id="ARBA00022630"/>
    </source>
</evidence>
<dbReference type="SUPFAM" id="SSF54373">
    <property type="entry name" value="FAD-linked reductases, C-terminal domain"/>
    <property type="match status" value="1"/>
</dbReference>
<evidence type="ECO:0000256" key="5">
    <source>
        <dbReference type="PIRSR" id="PIRSR000137-2"/>
    </source>
</evidence>
<dbReference type="Pfam" id="PF00732">
    <property type="entry name" value="GMC_oxred_N"/>
    <property type="match status" value="1"/>
</dbReference>
<evidence type="ECO:0000256" key="2">
    <source>
        <dbReference type="ARBA" id="ARBA00010790"/>
    </source>
</evidence>
<keyword evidence="3" id="KW-0285">Flavoprotein</keyword>
<evidence type="ECO:0000256" key="4">
    <source>
        <dbReference type="ARBA" id="ARBA00022827"/>
    </source>
</evidence>
<comment type="caution">
    <text evidence="7">The sequence shown here is derived from an EMBL/GenBank/DDBJ whole genome shotgun (WGS) entry which is preliminary data.</text>
</comment>
<evidence type="ECO:0000259" key="6">
    <source>
        <dbReference type="PROSITE" id="PS00624"/>
    </source>
</evidence>
<dbReference type="PANTHER" id="PTHR11552:SF147">
    <property type="entry name" value="CHOLINE DEHYDROGENASE, MITOCHONDRIAL"/>
    <property type="match status" value="1"/>
</dbReference>
<dbReference type="Proteomes" id="UP001218364">
    <property type="component" value="Unassembled WGS sequence"/>
</dbReference>
<gene>
    <name evidence="7" type="ORF">PXK24_18510</name>
</gene>